<comment type="function">
    <text evidence="10">Catalyzes the transfer of pyrophosphate from adenosine triphosphate (ATP) to 6-hydroxymethyl-7,8-dihydropterin, an enzymatic step in folate biosynthesis pathway.</text>
</comment>
<evidence type="ECO:0000256" key="9">
    <source>
        <dbReference type="ARBA" id="ARBA00022909"/>
    </source>
</evidence>
<dbReference type="EC" id="2.7.6.3" evidence="3"/>
<feature type="domain" description="7,8-dihydro-6-hydroxymethylpterin-pyrophosphokinase" evidence="13">
    <location>
        <begin position="9"/>
        <end position="145"/>
    </location>
</feature>
<dbReference type="PANTHER" id="PTHR43071">
    <property type="entry name" value="2-AMINO-4-HYDROXY-6-HYDROXYMETHYLDIHYDROPTERIDINE PYROPHOSPHOKINASE"/>
    <property type="match status" value="1"/>
</dbReference>
<keyword evidence="8" id="KW-0067">ATP-binding</keyword>
<comment type="pathway">
    <text evidence="1">Cofactor biosynthesis; tetrahydrofolate biosynthesis; 2-amino-4-hydroxy-6-hydroxymethyl-7,8-dihydropteridine diphosphate from 7,8-dihydroneopterin triphosphate: step 4/4.</text>
</comment>
<comment type="caution">
    <text evidence="14">The sequence shown here is derived from an EMBL/GenBank/DDBJ whole genome shotgun (WGS) entry which is preliminary data.</text>
</comment>
<dbReference type="AlphaFoldDB" id="A0A7Y9T105"/>
<evidence type="ECO:0000256" key="2">
    <source>
        <dbReference type="ARBA" id="ARBA00005810"/>
    </source>
</evidence>
<dbReference type="NCBIfam" id="TIGR01498">
    <property type="entry name" value="folK"/>
    <property type="match status" value="1"/>
</dbReference>
<evidence type="ECO:0000256" key="5">
    <source>
        <dbReference type="ARBA" id="ARBA00022679"/>
    </source>
</evidence>
<dbReference type="Pfam" id="PF01288">
    <property type="entry name" value="HPPK"/>
    <property type="match status" value="1"/>
</dbReference>
<gene>
    <name evidence="14" type="ORF">HDF12_000253</name>
</gene>
<dbReference type="SUPFAM" id="SSF55083">
    <property type="entry name" value="6-hydroxymethyl-7,8-dihydropterin pyrophosphokinase, HPPK"/>
    <property type="match status" value="1"/>
</dbReference>
<keyword evidence="5 14" id="KW-0808">Transferase</keyword>
<dbReference type="Gene3D" id="3.30.70.560">
    <property type="entry name" value="7,8-Dihydro-6-hydroxymethylpterin-pyrophosphokinase HPPK"/>
    <property type="match status" value="1"/>
</dbReference>
<evidence type="ECO:0000256" key="12">
    <source>
        <dbReference type="ARBA" id="ARBA00033413"/>
    </source>
</evidence>
<dbReference type="UniPathway" id="UPA00077">
    <property type="reaction ID" value="UER00155"/>
</dbReference>
<keyword evidence="9" id="KW-0289">Folate biosynthesis</keyword>
<organism evidence="14 15">
    <name type="scientific">Tunturiibacter lichenicola</name>
    <dbReference type="NCBI Taxonomy" id="2051959"/>
    <lineage>
        <taxon>Bacteria</taxon>
        <taxon>Pseudomonadati</taxon>
        <taxon>Acidobacteriota</taxon>
        <taxon>Terriglobia</taxon>
        <taxon>Terriglobales</taxon>
        <taxon>Acidobacteriaceae</taxon>
        <taxon>Tunturiibacter</taxon>
    </lineage>
</organism>
<dbReference type="GO" id="GO:0046656">
    <property type="term" value="P:folic acid biosynthetic process"/>
    <property type="evidence" value="ECO:0007669"/>
    <property type="project" value="UniProtKB-KW"/>
</dbReference>
<evidence type="ECO:0000256" key="10">
    <source>
        <dbReference type="ARBA" id="ARBA00029409"/>
    </source>
</evidence>
<accession>A0A7Y9T105</accession>
<reference evidence="14 15" key="1">
    <citation type="submission" date="2020-07" db="EMBL/GenBank/DDBJ databases">
        <title>Genomic Encyclopedia of Type Strains, Phase IV (KMG-V): Genome sequencing to study the core and pangenomes of soil and plant-associated prokaryotes.</title>
        <authorList>
            <person name="Whitman W."/>
        </authorList>
    </citation>
    <scope>NUCLEOTIDE SEQUENCE [LARGE SCALE GENOMIC DNA]</scope>
    <source>
        <strain evidence="14 15">M8UP30</strain>
    </source>
</reference>
<keyword evidence="6" id="KW-0547">Nucleotide-binding</keyword>
<evidence type="ECO:0000256" key="7">
    <source>
        <dbReference type="ARBA" id="ARBA00022777"/>
    </source>
</evidence>
<dbReference type="GO" id="GO:0005524">
    <property type="term" value="F:ATP binding"/>
    <property type="evidence" value="ECO:0007669"/>
    <property type="project" value="UniProtKB-KW"/>
</dbReference>
<sequence length="167" mass="18272">MGVKAVAAIALGSNLESSFGDREANLEEAVRLIRPLGEVTAVSSFYDTEPVGFLDQPRFLNAALLLETELEPVTLLRELLVVERAMGRERVGAVAKGPRVIDLDLLLYVDAEGHAAVMETEDLVLPHPEMQARRFVLEPLAEIAPEMVHPVSGLTVREMLDSLRSDS</sequence>
<evidence type="ECO:0000259" key="13">
    <source>
        <dbReference type="Pfam" id="PF01288"/>
    </source>
</evidence>
<dbReference type="InterPro" id="IPR035907">
    <property type="entry name" value="Hppk_sf"/>
</dbReference>
<dbReference type="GO" id="GO:0003848">
    <property type="term" value="F:2-amino-4-hydroxy-6-hydroxymethyldihydropteridine diphosphokinase activity"/>
    <property type="evidence" value="ECO:0007669"/>
    <property type="project" value="UniProtKB-EC"/>
</dbReference>
<evidence type="ECO:0000256" key="3">
    <source>
        <dbReference type="ARBA" id="ARBA00013253"/>
    </source>
</evidence>
<evidence type="ECO:0000313" key="15">
    <source>
        <dbReference type="Proteomes" id="UP000534186"/>
    </source>
</evidence>
<evidence type="ECO:0000256" key="8">
    <source>
        <dbReference type="ARBA" id="ARBA00022840"/>
    </source>
</evidence>
<dbReference type="GO" id="GO:0046654">
    <property type="term" value="P:tetrahydrofolate biosynthetic process"/>
    <property type="evidence" value="ECO:0007669"/>
    <property type="project" value="UniProtKB-UniPathway"/>
</dbReference>
<dbReference type="InterPro" id="IPR000550">
    <property type="entry name" value="Hppk"/>
</dbReference>
<evidence type="ECO:0000256" key="4">
    <source>
        <dbReference type="ARBA" id="ARBA00016218"/>
    </source>
</evidence>
<dbReference type="CDD" id="cd00483">
    <property type="entry name" value="HPPK"/>
    <property type="match status" value="1"/>
</dbReference>
<protein>
    <recommendedName>
        <fullName evidence="4">2-amino-4-hydroxy-6-hydroxymethyldihydropteridine pyrophosphokinase</fullName>
        <ecNumber evidence="3">2.7.6.3</ecNumber>
    </recommendedName>
    <alternativeName>
        <fullName evidence="11">6-hydroxymethyl-7,8-dihydropterin pyrophosphokinase</fullName>
    </alternativeName>
    <alternativeName>
        <fullName evidence="12">7,8-dihydro-6-hydroxymethylpterin-pyrophosphokinase</fullName>
    </alternativeName>
</protein>
<dbReference type="PANTHER" id="PTHR43071:SF1">
    <property type="entry name" value="2-AMINO-4-HYDROXY-6-HYDROXYMETHYLDIHYDROPTERIDINE PYROPHOSPHOKINASE"/>
    <property type="match status" value="1"/>
</dbReference>
<keyword evidence="7 14" id="KW-0418">Kinase</keyword>
<evidence type="ECO:0000256" key="6">
    <source>
        <dbReference type="ARBA" id="ARBA00022741"/>
    </source>
</evidence>
<proteinExistence type="inferred from homology"/>
<dbReference type="Proteomes" id="UP000534186">
    <property type="component" value="Unassembled WGS sequence"/>
</dbReference>
<evidence type="ECO:0000313" key="14">
    <source>
        <dbReference type="EMBL" id="NYF49888.1"/>
    </source>
</evidence>
<name>A0A7Y9T105_9BACT</name>
<evidence type="ECO:0000256" key="1">
    <source>
        <dbReference type="ARBA" id="ARBA00005051"/>
    </source>
</evidence>
<comment type="similarity">
    <text evidence="2">Belongs to the HPPK family.</text>
</comment>
<dbReference type="GO" id="GO:0016301">
    <property type="term" value="F:kinase activity"/>
    <property type="evidence" value="ECO:0007669"/>
    <property type="project" value="UniProtKB-KW"/>
</dbReference>
<evidence type="ECO:0000256" key="11">
    <source>
        <dbReference type="ARBA" id="ARBA00029766"/>
    </source>
</evidence>
<dbReference type="EMBL" id="JACCCV010000001">
    <property type="protein sequence ID" value="NYF49888.1"/>
    <property type="molecule type" value="Genomic_DNA"/>
</dbReference>